<dbReference type="InterPro" id="IPR045057">
    <property type="entry name" value="Gcn5-rel_NAT"/>
</dbReference>
<dbReference type="InterPro" id="IPR031165">
    <property type="entry name" value="GNAT_YJDJ"/>
</dbReference>
<dbReference type="CDD" id="cd04301">
    <property type="entry name" value="NAT_SF"/>
    <property type="match status" value="1"/>
</dbReference>
<sequence length="119" mass="12879">MAEQRAVEPVIRDVREKGRLEAYVDDVFAGVIVYFALDEEPHALVAVHTVVDADHEGRGIAGALVREFYAIAAREGVPVVPLCPYAAKWAARHPDEAPPAAAEVVRAAKRQLAATPGLW</sequence>
<dbReference type="SUPFAM" id="SSF55729">
    <property type="entry name" value="Acyl-CoA N-acyltransferases (Nat)"/>
    <property type="match status" value="1"/>
</dbReference>
<name>A0ABQ3PME2_9ACTN</name>
<dbReference type="Proteomes" id="UP001052739">
    <property type="component" value="Unassembled WGS sequence"/>
</dbReference>
<protein>
    <submittedName>
        <fullName evidence="2">N-acetyltransferase</fullName>
    </submittedName>
</protein>
<evidence type="ECO:0000313" key="2">
    <source>
        <dbReference type="EMBL" id="GHI26196.1"/>
    </source>
</evidence>
<accession>A0ABQ3PME2</accession>
<dbReference type="Pfam" id="PF14542">
    <property type="entry name" value="Acetyltransf_CG"/>
    <property type="match status" value="1"/>
</dbReference>
<dbReference type="InterPro" id="IPR016181">
    <property type="entry name" value="Acyl_CoA_acyltransferase"/>
</dbReference>
<feature type="domain" description="N-acetyltransferase" evidence="1">
    <location>
        <begin position="12"/>
        <end position="101"/>
    </location>
</feature>
<dbReference type="EMBL" id="BNDW01000102">
    <property type="protein sequence ID" value="GHI26196.1"/>
    <property type="molecule type" value="Genomic_DNA"/>
</dbReference>
<comment type="caution">
    <text evidence="2">The sequence shown here is derived from an EMBL/GenBank/DDBJ whole genome shotgun (WGS) entry which is preliminary data.</text>
</comment>
<proteinExistence type="predicted"/>
<evidence type="ECO:0000259" key="1">
    <source>
        <dbReference type="PROSITE" id="PS51729"/>
    </source>
</evidence>
<keyword evidence="3" id="KW-1185">Reference proteome</keyword>
<gene>
    <name evidence="2" type="ORF">Shyd_75670</name>
</gene>
<dbReference type="PANTHER" id="PTHR31435:SF10">
    <property type="entry name" value="BSR4717 PROTEIN"/>
    <property type="match status" value="1"/>
</dbReference>
<organism evidence="2 3">
    <name type="scientific">Streptomyces hydrogenans</name>
    <dbReference type="NCBI Taxonomy" id="1873719"/>
    <lineage>
        <taxon>Bacteria</taxon>
        <taxon>Bacillati</taxon>
        <taxon>Actinomycetota</taxon>
        <taxon>Actinomycetes</taxon>
        <taxon>Kitasatosporales</taxon>
        <taxon>Streptomycetaceae</taxon>
        <taxon>Streptomyces</taxon>
    </lineage>
</organism>
<reference evidence="2" key="1">
    <citation type="submission" date="2024-05" db="EMBL/GenBank/DDBJ databases">
        <title>Whole genome shotgun sequence of Streptomyces hydrogenans NBRC 13475.</title>
        <authorList>
            <person name="Komaki H."/>
            <person name="Tamura T."/>
        </authorList>
    </citation>
    <scope>NUCLEOTIDE SEQUENCE</scope>
    <source>
        <strain evidence="2">NBRC 13475</strain>
    </source>
</reference>
<dbReference type="RefSeq" id="WP_043225473.1">
    <property type="nucleotide sequence ID" value="NZ_BNBS01000003.1"/>
</dbReference>
<dbReference type="Gene3D" id="3.40.630.30">
    <property type="match status" value="1"/>
</dbReference>
<dbReference type="PANTHER" id="PTHR31435">
    <property type="entry name" value="PROTEIN NATD1"/>
    <property type="match status" value="1"/>
</dbReference>
<dbReference type="PROSITE" id="PS51729">
    <property type="entry name" value="GNAT_YJDJ"/>
    <property type="match status" value="1"/>
</dbReference>
<evidence type="ECO:0000313" key="3">
    <source>
        <dbReference type="Proteomes" id="UP001052739"/>
    </source>
</evidence>